<dbReference type="KEGG" id="nsa:Nitsa_1916"/>
<dbReference type="Proteomes" id="UP000008633">
    <property type="component" value="Chromosome"/>
</dbReference>
<sequence length="80" mass="8728">MWLKLLIIGAILYGLYRLTGGRILPKSGSGSSAKAKGKDPVESGEELVECSKCSTYVVKREAILFKGKYYCSAECLPSKH</sequence>
<protein>
    <recommendedName>
        <fullName evidence="4">Prokaryotic metallothionein</fullName>
    </recommendedName>
</protein>
<dbReference type="RefSeq" id="WP_013554845.1">
    <property type="nucleotide sequence ID" value="NC_014935.1"/>
</dbReference>
<proteinExistence type="predicted"/>
<feature type="region of interest" description="Disordered" evidence="1">
    <location>
        <begin position="25"/>
        <end position="44"/>
    </location>
</feature>
<gene>
    <name evidence="2" type="ordered locus">Nitsa_1916</name>
</gene>
<accession>E6X2F5</accession>
<evidence type="ECO:0000256" key="1">
    <source>
        <dbReference type="SAM" id="MobiDB-lite"/>
    </source>
</evidence>
<dbReference type="OrthoDB" id="5356091at2"/>
<reference evidence="2 3" key="1">
    <citation type="journal article" date="2011" name="Stand. Genomic Sci.">
        <title>Complete genome sequence of Nitratifractor salsuginis type strain (E9I37-1).</title>
        <authorList>
            <person name="Anderson I."/>
            <person name="Sikorski J."/>
            <person name="Zeytun A."/>
            <person name="Nolan M."/>
            <person name="Lapidus A."/>
            <person name="Lucas S."/>
            <person name="Hammon N."/>
            <person name="Deshpande S."/>
            <person name="Cheng J.F."/>
            <person name="Tapia R."/>
            <person name="Han C."/>
            <person name="Goodwin L."/>
            <person name="Pitluck S."/>
            <person name="Liolios K."/>
            <person name="Pagani I."/>
            <person name="Ivanova N."/>
            <person name="Huntemann M."/>
            <person name="Mavromatis K."/>
            <person name="Ovchinikova G."/>
            <person name="Pati A."/>
            <person name="Chen A."/>
            <person name="Palaniappan K."/>
            <person name="Land M."/>
            <person name="Hauser L."/>
            <person name="Brambilla E.M."/>
            <person name="Ngatchou-Djao O.D."/>
            <person name="Rohde M."/>
            <person name="Tindall B.J."/>
            <person name="Goker M."/>
            <person name="Detter J.C."/>
            <person name="Woyke T."/>
            <person name="Bristow J."/>
            <person name="Eisen J.A."/>
            <person name="Markowitz V."/>
            <person name="Hugenholtz P."/>
            <person name="Klenk H.P."/>
            <person name="Kyrpides N.C."/>
        </authorList>
    </citation>
    <scope>NUCLEOTIDE SEQUENCE [LARGE SCALE GENOMIC DNA]</scope>
    <source>
        <strain evidence="3">DSM 16511 / JCM 12458 / E9I37-1</strain>
    </source>
</reference>
<dbReference type="AlphaFoldDB" id="E6X2F5"/>
<name>E6X2F5_NITSE</name>
<dbReference type="InterPro" id="IPR049708">
    <property type="entry name" value="PP0621-like"/>
</dbReference>
<dbReference type="NCBIfam" id="NF041023">
    <property type="entry name" value="PP0621_fam"/>
    <property type="match status" value="1"/>
</dbReference>
<evidence type="ECO:0000313" key="2">
    <source>
        <dbReference type="EMBL" id="ADV47160.1"/>
    </source>
</evidence>
<dbReference type="HOGENOM" id="CLU_168222_2_0_7"/>
<dbReference type="STRING" id="749222.Nitsa_1916"/>
<organism evidence="2 3">
    <name type="scientific">Nitratifractor salsuginis (strain DSM 16511 / JCM 12458 / E9I37-1)</name>
    <dbReference type="NCBI Taxonomy" id="749222"/>
    <lineage>
        <taxon>Bacteria</taxon>
        <taxon>Pseudomonadati</taxon>
        <taxon>Campylobacterota</taxon>
        <taxon>Epsilonproteobacteria</taxon>
        <taxon>Campylobacterales</taxon>
        <taxon>Sulfurovaceae</taxon>
        <taxon>Nitratifractor</taxon>
    </lineage>
</organism>
<dbReference type="EMBL" id="CP002452">
    <property type="protein sequence ID" value="ADV47160.1"/>
    <property type="molecule type" value="Genomic_DNA"/>
</dbReference>
<keyword evidence="3" id="KW-1185">Reference proteome</keyword>
<evidence type="ECO:0008006" key="4">
    <source>
        <dbReference type="Google" id="ProtNLM"/>
    </source>
</evidence>
<reference evidence="3" key="2">
    <citation type="submission" date="2011-01" db="EMBL/GenBank/DDBJ databases">
        <title>The complete genome of Nitratifractor salsuginis DSM 16511.</title>
        <authorList>
            <consortium name="US DOE Joint Genome Institute (JGI-PGF)"/>
            <person name="Lucas S."/>
            <person name="Copeland A."/>
            <person name="Lapidus A."/>
            <person name="Bruce D."/>
            <person name="Goodwin L."/>
            <person name="Pitluck S."/>
            <person name="Kyrpides N."/>
            <person name="Mavromatis K."/>
            <person name="Ivanova N."/>
            <person name="Mikhailova N."/>
            <person name="Zeytun A."/>
            <person name="Detter J.C."/>
            <person name="Tapia R."/>
            <person name="Han C."/>
            <person name="Land M."/>
            <person name="Hauser L."/>
            <person name="Markowitz V."/>
            <person name="Cheng J.-F."/>
            <person name="Hugenholtz P."/>
            <person name="Woyke T."/>
            <person name="Wu D."/>
            <person name="Tindall B."/>
            <person name="Schuetze A."/>
            <person name="Brambilla E."/>
            <person name="Klenk H.-P."/>
            <person name="Eisen J.A."/>
        </authorList>
    </citation>
    <scope>NUCLEOTIDE SEQUENCE [LARGE SCALE GENOMIC DNA]</scope>
    <source>
        <strain evidence="3">DSM 16511 / JCM 12458 / E9I37-1</strain>
    </source>
</reference>
<evidence type="ECO:0000313" key="3">
    <source>
        <dbReference type="Proteomes" id="UP000008633"/>
    </source>
</evidence>